<name>A0ABV8VKF3_9NOCA</name>
<evidence type="ECO:0000313" key="14">
    <source>
        <dbReference type="EMBL" id="MFC4375265.1"/>
    </source>
</evidence>
<dbReference type="InterPro" id="IPR052058">
    <property type="entry name" value="Alcohol_O-acetyltransferase"/>
</dbReference>
<evidence type="ECO:0000256" key="3">
    <source>
        <dbReference type="ARBA" id="ARBA00001907"/>
    </source>
</evidence>
<keyword evidence="15" id="KW-1185">Reference proteome</keyword>
<protein>
    <recommendedName>
        <fullName evidence="6">Phthiocerol/phthiodiolone dimycocerosyl transferase</fullName>
        <ecNumber evidence="5">2.3.1.282</ecNumber>
    </recommendedName>
    <alternativeName>
        <fullName evidence="12">Acyltransferase PapA5</fullName>
    </alternativeName>
    <alternativeName>
        <fullName evidence="10">Phthiocerol/phthiodiolone O-acyltransferase</fullName>
    </alternativeName>
    <alternativeName>
        <fullName evidence="11">Polyketide synthase-associated protein A5</fullName>
    </alternativeName>
</protein>
<dbReference type="InterPro" id="IPR031641">
    <property type="entry name" value="PapA_C"/>
</dbReference>
<evidence type="ECO:0000256" key="10">
    <source>
        <dbReference type="ARBA" id="ARBA00030465"/>
    </source>
</evidence>
<evidence type="ECO:0000259" key="13">
    <source>
        <dbReference type="Pfam" id="PF16911"/>
    </source>
</evidence>
<reference evidence="15" key="1">
    <citation type="journal article" date="2019" name="Int. J. Syst. Evol. Microbiol.">
        <title>The Global Catalogue of Microorganisms (GCM) 10K type strain sequencing project: providing services to taxonomists for standard genome sequencing and annotation.</title>
        <authorList>
            <consortium name="The Broad Institute Genomics Platform"/>
            <consortium name="The Broad Institute Genome Sequencing Center for Infectious Disease"/>
            <person name="Wu L."/>
            <person name="Ma J."/>
        </authorList>
    </citation>
    <scope>NUCLEOTIDE SEQUENCE [LARGE SCALE GENOMIC DNA]</scope>
    <source>
        <strain evidence="15">IBRC-M 10490</strain>
    </source>
</reference>
<comment type="catalytic activity">
    <reaction evidence="1">
        <text>2 a mycocerosyl-[mycocerosic acid synthase] + a phthiocerol = a dimycocerosyl phthiocerol + 2 holo-[mycocerosic acid synthase].</text>
        <dbReference type="EC" id="2.3.1.282"/>
    </reaction>
</comment>
<evidence type="ECO:0000256" key="4">
    <source>
        <dbReference type="ARBA" id="ARBA00006558"/>
    </source>
</evidence>
<comment type="catalytic activity">
    <reaction evidence="2">
        <text>2 a mycocerosyl-[mycocerosic acid synthase] + a phenolphthiocerol = a dimycocerosyl phenolphthiocerol + 2 holo-[mycocerosic acid synthase].</text>
        <dbReference type="EC" id="2.3.1.282"/>
    </reaction>
</comment>
<feature type="domain" description="Phthiocerol/phthiodiolone dimycocerosyl transferase C-terminal" evidence="13">
    <location>
        <begin position="220"/>
        <end position="389"/>
    </location>
</feature>
<dbReference type="Gene3D" id="3.30.559.30">
    <property type="entry name" value="Nonribosomal peptide synthetase, condensation domain"/>
    <property type="match status" value="1"/>
</dbReference>
<gene>
    <name evidence="14" type="ORF">ACFO5K_14290</name>
</gene>
<evidence type="ECO:0000256" key="2">
    <source>
        <dbReference type="ARBA" id="ARBA00000625"/>
    </source>
</evidence>
<comment type="similarity">
    <text evidence="4">Belongs to the acyltransferase PapA5 family.</text>
</comment>
<dbReference type="EC" id="2.3.1.282" evidence="5"/>
<evidence type="ECO:0000313" key="15">
    <source>
        <dbReference type="Proteomes" id="UP001595844"/>
    </source>
</evidence>
<evidence type="ECO:0000256" key="11">
    <source>
        <dbReference type="ARBA" id="ARBA00032317"/>
    </source>
</evidence>
<dbReference type="PANTHER" id="PTHR28037">
    <property type="entry name" value="ALCOHOL O-ACETYLTRANSFERASE 1-RELATED"/>
    <property type="match status" value="1"/>
</dbReference>
<sequence length="442" mass="47532">MRTEAVERPLSAAERWFWLVDQLSPANCVVRLRVRGPLGAYRLEEAAAALVAEFPLLRATVAEGPRFVPAPDPHLPVLHRIVAAPEDWRTVFDDQLATAIDLATAPGRLIDLAWRPGTSDEHHDLILVLSHVLLDGRSMVALGWRLLAYAFGAPPRAARPPIPAPDDLIGSAHTGLLRCLRANLAGQLTARTRRAVSLPGTAPPLPARRTRTVLRTVEGDQLTALQAHCRRSGVTVNAVLTAALARAVGEFARPGRRGVVGIGVPVDVRARLDPAPADDEPGMFTAVVPTFVPFGPDTAIRAAARTAKTQLARHLDHHTDLSSLAAIRYGCPRTLESGRRTIELIDRRAPWNITVSNLGRLTAPETPEPLDITALTVAGTNSCASALTVAVATLGTTLSITFCYVDTMLERPAIDNLADRTVEALTSQAVSGIAPVRQFHQR</sequence>
<evidence type="ECO:0000256" key="8">
    <source>
        <dbReference type="ARBA" id="ARBA00022679"/>
    </source>
</evidence>
<keyword evidence="8" id="KW-0808">Transferase</keyword>
<evidence type="ECO:0000256" key="12">
    <source>
        <dbReference type="ARBA" id="ARBA00033407"/>
    </source>
</evidence>
<dbReference type="Pfam" id="PF16911">
    <property type="entry name" value="PapA_C"/>
    <property type="match status" value="1"/>
</dbReference>
<keyword evidence="7" id="KW-0443">Lipid metabolism</keyword>
<dbReference type="PANTHER" id="PTHR28037:SF1">
    <property type="entry name" value="ALCOHOL O-ACETYLTRANSFERASE 1-RELATED"/>
    <property type="match status" value="1"/>
</dbReference>
<evidence type="ECO:0000256" key="9">
    <source>
        <dbReference type="ARBA" id="ARBA00023315"/>
    </source>
</evidence>
<dbReference type="SUPFAM" id="SSF52777">
    <property type="entry name" value="CoA-dependent acyltransferases"/>
    <property type="match status" value="2"/>
</dbReference>
<evidence type="ECO:0000256" key="6">
    <source>
        <dbReference type="ARBA" id="ARBA00013449"/>
    </source>
</evidence>
<evidence type="ECO:0000256" key="7">
    <source>
        <dbReference type="ARBA" id="ARBA00022516"/>
    </source>
</evidence>
<dbReference type="EMBL" id="JBHSDL010000014">
    <property type="protein sequence ID" value="MFC4375265.1"/>
    <property type="molecule type" value="Genomic_DNA"/>
</dbReference>
<keyword evidence="7" id="KW-0444">Lipid biosynthesis</keyword>
<proteinExistence type="inferred from homology"/>
<dbReference type="Gene3D" id="3.30.559.10">
    <property type="entry name" value="Chloramphenicol acetyltransferase-like domain"/>
    <property type="match status" value="1"/>
</dbReference>
<dbReference type="RefSeq" id="WP_378561673.1">
    <property type="nucleotide sequence ID" value="NZ_JBHSDL010000014.1"/>
</dbReference>
<comment type="caution">
    <text evidence="14">The sequence shown here is derived from an EMBL/GenBank/DDBJ whole genome shotgun (WGS) entry which is preliminary data.</text>
</comment>
<dbReference type="InterPro" id="IPR023213">
    <property type="entry name" value="CAT-like_dom_sf"/>
</dbReference>
<dbReference type="Proteomes" id="UP001595844">
    <property type="component" value="Unassembled WGS sequence"/>
</dbReference>
<keyword evidence="9" id="KW-0012">Acyltransferase</keyword>
<evidence type="ECO:0000256" key="5">
    <source>
        <dbReference type="ARBA" id="ARBA00012866"/>
    </source>
</evidence>
<comment type="catalytic activity">
    <reaction evidence="3">
        <text>2 a mycocerosyl-[mycocerosic acid synthase] + a phthiodiolone = a dimycocerosyl phthiodiolone + 2 holo-[mycocerosic acid synthase].</text>
        <dbReference type="EC" id="2.3.1.282"/>
    </reaction>
</comment>
<organism evidence="14 15">
    <name type="scientific">Nocardia halotolerans</name>
    <dbReference type="NCBI Taxonomy" id="1755878"/>
    <lineage>
        <taxon>Bacteria</taxon>
        <taxon>Bacillati</taxon>
        <taxon>Actinomycetota</taxon>
        <taxon>Actinomycetes</taxon>
        <taxon>Mycobacteriales</taxon>
        <taxon>Nocardiaceae</taxon>
        <taxon>Nocardia</taxon>
    </lineage>
</organism>
<evidence type="ECO:0000256" key="1">
    <source>
        <dbReference type="ARBA" id="ARBA00000026"/>
    </source>
</evidence>
<accession>A0ABV8VKF3</accession>